<feature type="domain" description="HTH marR-type" evidence="1">
    <location>
        <begin position="45"/>
        <end position="95"/>
    </location>
</feature>
<evidence type="ECO:0000259" key="1">
    <source>
        <dbReference type="Pfam" id="PF13463"/>
    </source>
</evidence>
<organism evidence="3 5">
    <name type="scientific">Lactobacillus kefiranofaciens</name>
    <dbReference type="NCBI Taxonomy" id="267818"/>
    <lineage>
        <taxon>Bacteria</taxon>
        <taxon>Bacillati</taxon>
        <taxon>Bacillota</taxon>
        <taxon>Bacilli</taxon>
        <taxon>Lactobacillales</taxon>
        <taxon>Lactobacillaceae</taxon>
        <taxon>Lactobacillus</taxon>
    </lineage>
</organism>
<reference evidence="3" key="2">
    <citation type="journal article" date="2022" name="Food Funct.">
        <title>Lactobacillus kefiranofaciens ZW18 from Kefir enhances the anti-tumor effect of anti-programmed cell death 1 (PD-1) immunotherapy by modulating the gut microbiota.</title>
        <authorList>
            <person name="Zhao J."/>
            <person name="Wang Y."/>
            <person name="Wang J."/>
            <person name="Lv M."/>
            <person name="Zhou C."/>
            <person name="Jia L."/>
            <person name="Geng W."/>
        </authorList>
    </citation>
    <scope>NUCLEOTIDE SEQUENCE</scope>
    <source>
        <strain evidence="3">ZW18</strain>
    </source>
</reference>
<dbReference type="AlphaFoldDB" id="A0AAX3UE48"/>
<dbReference type="SUPFAM" id="SSF46785">
    <property type="entry name" value="Winged helix' DNA-binding domain"/>
    <property type="match status" value="1"/>
</dbReference>
<keyword evidence="2" id="KW-0238">DNA-binding</keyword>
<dbReference type="Gene3D" id="1.10.10.10">
    <property type="entry name" value="Winged helix-like DNA-binding domain superfamily/Winged helix DNA-binding domain"/>
    <property type="match status" value="1"/>
</dbReference>
<dbReference type="GeneID" id="72687423"/>
<evidence type="ECO:0000313" key="2">
    <source>
        <dbReference type="EMBL" id="SDA45587.1"/>
    </source>
</evidence>
<reference evidence="3" key="3">
    <citation type="submission" date="2023-04" db="EMBL/GenBank/DDBJ databases">
        <authorList>
            <person name="Wang Y."/>
        </authorList>
    </citation>
    <scope>NUCLEOTIDE SEQUENCE</scope>
    <source>
        <strain evidence="3">ZW18</strain>
    </source>
</reference>
<evidence type="ECO:0000313" key="5">
    <source>
        <dbReference type="Proteomes" id="UP001242513"/>
    </source>
</evidence>
<dbReference type="InterPro" id="IPR036388">
    <property type="entry name" value="WH-like_DNA-bd_sf"/>
</dbReference>
<gene>
    <name evidence="3" type="ORF">QEJ78_00110</name>
    <name evidence="2" type="ORF">SAMN02983011_00684</name>
</gene>
<dbReference type="GO" id="GO:0003677">
    <property type="term" value="F:DNA binding"/>
    <property type="evidence" value="ECO:0007669"/>
    <property type="project" value="UniProtKB-KW"/>
</dbReference>
<evidence type="ECO:0000313" key="4">
    <source>
        <dbReference type="Proteomes" id="UP000181860"/>
    </source>
</evidence>
<dbReference type="EMBL" id="FMXC01000004">
    <property type="protein sequence ID" value="SDA45587.1"/>
    <property type="molecule type" value="Genomic_DNA"/>
</dbReference>
<dbReference type="Pfam" id="PF13463">
    <property type="entry name" value="HTH_27"/>
    <property type="match status" value="1"/>
</dbReference>
<dbReference type="EMBL" id="CP123735">
    <property type="protein sequence ID" value="WGO85942.1"/>
    <property type="molecule type" value="Genomic_DNA"/>
</dbReference>
<accession>A0AAX3UE48</accession>
<dbReference type="InterPro" id="IPR000835">
    <property type="entry name" value="HTH_MarR-typ"/>
</dbReference>
<dbReference type="Proteomes" id="UP000181860">
    <property type="component" value="Unassembled WGS sequence"/>
</dbReference>
<sequence length="146" mass="17106">MKVNDSEKLNLAIIHGNRAYKQWEQDHDIPNYLMVILYELLLRKKLTQKQLVDLSDLPKQSINKGIKKLCEAECLTMSVDSHDKRVRFCELTPAGKEYAREKMGPLFKLEEKTAQKMGAEKMKLLTSLSEEWSNTFWQFLNEERGK</sequence>
<protein>
    <submittedName>
        <fullName evidence="2">DNA-binding transcriptional regulator, MarR family</fullName>
    </submittedName>
    <submittedName>
        <fullName evidence="3">Helix-turn-helix domain-containing protein</fullName>
    </submittedName>
</protein>
<evidence type="ECO:0000313" key="3">
    <source>
        <dbReference type="EMBL" id="WGO85942.1"/>
    </source>
</evidence>
<dbReference type="RefSeq" id="WP_013854544.1">
    <property type="nucleotide sequence ID" value="NZ_CP061341.1"/>
</dbReference>
<reference evidence="2 4" key="1">
    <citation type="submission" date="2016-10" db="EMBL/GenBank/DDBJ databases">
        <authorList>
            <person name="Varghese N."/>
            <person name="Submissions S."/>
        </authorList>
    </citation>
    <scope>NUCLEOTIDE SEQUENCE [LARGE SCALE GENOMIC DNA]</scope>
    <source>
        <strain evidence="2 4">ATCC 43761</strain>
    </source>
</reference>
<proteinExistence type="predicted"/>
<dbReference type="Proteomes" id="UP001242513">
    <property type="component" value="Chromosome"/>
</dbReference>
<dbReference type="InterPro" id="IPR036390">
    <property type="entry name" value="WH_DNA-bd_sf"/>
</dbReference>
<name>A0AAX3UE48_9LACO</name>
<keyword evidence="4" id="KW-1185">Reference proteome</keyword>